<dbReference type="EMBL" id="GADI01002837">
    <property type="protein sequence ID" value="JAA70971.1"/>
    <property type="molecule type" value="mRNA"/>
</dbReference>
<reference evidence="1" key="1">
    <citation type="submission" date="2012-12" db="EMBL/GenBank/DDBJ databases">
        <title>Identification and characterization of a phenylalanine ammonia-lyase gene family in Isatis indigotica Fort.</title>
        <authorList>
            <person name="Liu Q."/>
            <person name="Chen J."/>
            <person name="Zhou X."/>
            <person name="Di P."/>
            <person name="Xiao Y."/>
            <person name="Xuan H."/>
            <person name="Zhang L."/>
            <person name="Chen W."/>
        </authorList>
    </citation>
    <scope>NUCLEOTIDE SEQUENCE</scope>
    <source>
        <tissue evidence="1">Salivary gland</tissue>
    </source>
</reference>
<organism evidence="1">
    <name type="scientific">Ixodes ricinus</name>
    <name type="common">Common tick</name>
    <name type="synonym">Acarus ricinus</name>
    <dbReference type="NCBI Taxonomy" id="34613"/>
    <lineage>
        <taxon>Eukaryota</taxon>
        <taxon>Metazoa</taxon>
        <taxon>Ecdysozoa</taxon>
        <taxon>Arthropoda</taxon>
        <taxon>Chelicerata</taxon>
        <taxon>Arachnida</taxon>
        <taxon>Acari</taxon>
        <taxon>Parasitiformes</taxon>
        <taxon>Ixodida</taxon>
        <taxon>Ixodoidea</taxon>
        <taxon>Ixodidae</taxon>
        <taxon>Ixodinae</taxon>
        <taxon>Ixodes</taxon>
    </lineage>
</organism>
<sequence>MLPITCLTEPKTSLDGCTNLRFDSFQSTGNKTTLSTVLGRYCNASYIDKKWPGSWFGMAGAGTQICRICCINKFENGTFIYKSTNAPTTFPCGGKKKCNRRGRCVRQSQKRKGSM</sequence>
<proteinExistence type="evidence at transcript level"/>
<dbReference type="AlphaFoldDB" id="A0A0K8RIR6"/>
<accession>A0A0K8RIR6</accession>
<name>A0A0K8RIR6_IXORI</name>
<protein>
    <submittedName>
        <fullName evidence="1">Putative ixostatin</fullName>
    </submittedName>
</protein>
<evidence type="ECO:0000313" key="1">
    <source>
        <dbReference type="EMBL" id="JAA70971.1"/>
    </source>
</evidence>